<dbReference type="RefSeq" id="WP_107955394.1">
    <property type="nucleotide sequence ID" value="NZ_QAYE01000009.1"/>
</dbReference>
<dbReference type="InterPro" id="IPR016987">
    <property type="entry name" value="UCP023238"/>
</dbReference>
<feature type="signal peptide" evidence="1">
    <location>
        <begin position="1"/>
        <end position="21"/>
    </location>
</feature>
<gene>
    <name evidence="2" type="ORF">C8J25_10919</name>
</gene>
<dbReference type="Proteomes" id="UP000244013">
    <property type="component" value="Unassembled WGS sequence"/>
</dbReference>
<dbReference type="PIRSF" id="PIRSF032038">
    <property type="entry name" value="UCP023238"/>
    <property type="match status" value="1"/>
</dbReference>
<comment type="caution">
    <text evidence="2">The sequence shown here is derived from an EMBL/GenBank/DDBJ whole genome shotgun (WGS) entry which is preliminary data.</text>
</comment>
<accession>A0A2T5TZF0</accession>
<dbReference type="OrthoDB" id="7596780at2"/>
<evidence type="ECO:0000313" key="3">
    <source>
        <dbReference type="Proteomes" id="UP000244013"/>
    </source>
</evidence>
<keyword evidence="1" id="KW-0732">Signal</keyword>
<organism evidence="2 3">
    <name type="scientific">Sphingomonas faeni</name>
    <dbReference type="NCBI Taxonomy" id="185950"/>
    <lineage>
        <taxon>Bacteria</taxon>
        <taxon>Pseudomonadati</taxon>
        <taxon>Pseudomonadota</taxon>
        <taxon>Alphaproteobacteria</taxon>
        <taxon>Sphingomonadales</taxon>
        <taxon>Sphingomonadaceae</taxon>
        <taxon>Sphingomonas</taxon>
    </lineage>
</organism>
<proteinExistence type="predicted"/>
<dbReference type="EMBL" id="QAYE01000009">
    <property type="protein sequence ID" value="PTW44591.1"/>
    <property type="molecule type" value="Genomic_DNA"/>
</dbReference>
<reference evidence="2 3" key="1">
    <citation type="submission" date="2018-04" db="EMBL/GenBank/DDBJ databases">
        <title>Genomic Encyclopedia of Type Strains, Phase III (KMG-III): the genomes of soil and plant-associated and newly described type strains.</title>
        <authorList>
            <person name="Whitman W."/>
        </authorList>
    </citation>
    <scope>NUCLEOTIDE SEQUENCE [LARGE SCALE GENOMIC DNA]</scope>
    <source>
        <strain evidence="2 3">MA-olki</strain>
    </source>
</reference>
<dbReference type="GeneID" id="91007203"/>
<sequence length="173" mass="18662">MRITILAISSLMIMALHPAAAASKPRKAERSPLLVAVTQCRTVTEPLARLACFDHSVAALDTAEADQAVVVIDQQQVRETRRNLFGITLPDTGLFGNGNDLPQIETTLAGASVDGAGRWSFQLADGARWIQTDDYTIARRPRANDKVVIKRGALGSFRLSVGGQPSVKAKRLN</sequence>
<dbReference type="AlphaFoldDB" id="A0A2T5TZF0"/>
<evidence type="ECO:0000256" key="1">
    <source>
        <dbReference type="SAM" id="SignalP"/>
    </source>
</evidence>
<evidence type="ECO:0000313" key="2">
    <source>
        <dbReference type="EMBL" id="PTW44591.1"/>
    </source>
</evidence>
<protein>
    <submittedName>
        <fullName evidence="2">Uncharacterized protein</fullName>
    </submittedName>
</protein>
<feature type="chain" id="PRO_5015657105" evidence="1">
    <location>
        <begin position="22"/>
        <end position="173"/>
    </location>
</feature>
<name>A0A2T5TZF0_9SPHN</name>